<proteinExistence type="predicted"/>
<dbReference type="PANTHER" id="PTHR24148">
    <property type="entry name" value="ANKYRIN REPEAT DOMAIN-CONTAINING PROTEIN 39 HOMOLOG-RELATED"/>
    <property type="match status" value="1"/>
</dbReference>
<sequence length="642" mass="71744">MYSYDPIPTKFIRVVEIHSGQFDDDIAITLHPELFEPAAAPSPVLPHYEALSYTWGSKDNPGKVQVQGVADCTIEVTRNLEVALRHLRQADQSRLMWIDAVCIDQSNNVEKGPQVGMMGDIYRFAQRVVVWLGPEENNSDNAMWLMGAIGAEIEVDFDTCEMKPSSIATDLTLGDGNATISIDEEGLCSLYHLFCRSWFERLWIRQELGLANERSVVVCGCCSVLWQVFRRAWACFYLKPKPSFKFSDELTNRNNSLSGLLFQEVERHLPHLRESFGNAQCSDPRDRIYALLSLDKTMEDLGIVPDYSVTATQLYENVTKLFIDRYLGLEILTECGMACGVENLGGPSWVPDWSVGNPYILHLSSGVTYASGPFVGPRLPVVDHRLRVIGVPFDTIQKLDPPLVAKSKLPHNDDTQMAVKQMLLGKDLAGRYVGGGTLLDAYVRTFTLDQFAETYSPATTSYPGFAESTELMTRLICRAEGSPPIEDEERLMDRLEDVFSGRLLLETRKKYIGLVPPSALPGDEIYVILGCSLPMILRPADSGHYNVVGACYVCGLNDGEAVLGPMPQGYRFVQMWNGEGYVESFINEETGEALEEDPRLETWPTGDLTRFMATSGSISERIVVDLKYLRDRGINATYIELV</sequence>
<feature type="domain" description="Heterokaryon incompatibility" evidence="1">
    <location>
        <begin position="48"/>
        <end position="207"/>
    </location>
</feature>
<dbReference type="EMBL" id="KZ613561">
    <property type="protein sequence ID" value="PMD12206.1"/>
    <property type="molecule type" value="Genomic_DNA"/>
</dbReference>
<dbReference type="STRING" id="1745343.A0A2J6PE85"/>
<dbReference type="OrthoDB" id="2157530at2759"/>
<dbReference type="Pfam" id="PF26639">
    <property type="entry name" value="Het-6_barrel"/>
    <property type="match status" value="1"/>
</dbReference>
<name>A0A2J6PE85_9HELO</name>
<evidence type="ECO:0000313" key="2">
    <source>
        <dbReference type="EMBL" id="PMD12206.1"/>
    </source>
</evidence>
<dbReference type="InterPro" id="IPR010730">
    <property type="entry name" value="HET"/>
</dbReference>
<protein>
    <submittedName>
        <fullName evidence="2">HET-domain-containing protein</fullName>
    </submittedName>
</protein>
<accession>A0A2J6PE85</accession>
<gene>
    <name evidence="2" type="ORF">NA56DRAFT_652688</name>
</gene>
<dbReference type="Proteomes" id="UP000235672">
    <property type="component" value="Unassembled WGS sequence"/>
</dbReference>
<dbReference type="AlphaFoldDB" id="A0A2J6PE85"/>
<reference evidence="2 3" key="1">
    <citation type="submission" date="2016-05" db="EMBL/GenBank/DDBJ databases">
        <title>A degradative enzymes factory behind the ericoid mycorrhizal symbiosis.</title>
        <authorList>
            <consortium name="DOE Joint Genome Institute"/>
            <person name="Martino E."/>
            <person name="Morin E."/>
            <person name="Grelet G."/>
            <person name="Kuo A."/>
            <person name="Kohler A."/>
            <person name="Daghino S."/>
            <person name="Barry K."/>
            <person name="Choi C."/>
            <person name="Cichocki N."/>
            <person name="Clum A."/>
            <person name="Copeland A."/>
            <person name="Hainaut M."/>
            <person name="Haridas S."/>
            <person name="Labutti K."/>
            <person name="Lindquist E."/>
            <person name="Lipzen A."/>
            <person name="Khouja H.-R."/>
            <person name="Murat C."/>
            <person name="Ohm R."/>
            <person name="Olson A."/>
            <person name="Spatafora J."/>
            <person name="Veneault-Fourrey C."/>
            <person name="Henrissat B."/>
            <person name="Grigoriev I."/>
            <person name="Martin F."/>
            <person name="Perotto S."/>
        </authorList>
    </citation>
    <scope>NUCLEOTIDE SEQUENCE [LARGE SCALE GENOMIC DNA]</scope>
    <source>
        <strain evidence="2 3">UAMH 7357</strain>
    </source>
</reference>
<keyword evidence="3" id="KW-1185">Reference proteome</keyword>
<dbReference type="InterPro" id="IPR052895">
    <property type="entry name" value="HetReg/Transcr_Mod"/>
</dbReference>
<dbReference type="Pfam" id="PF06985">
    <property type="entry name" value="HET"/>
    <property type="match status" value="1"/>
</dbReference>
<organism evidence="2 3">
    <name type="scientific">Hyaloscypha hepaticicola</name>
    <dbReference type="NCBI Taxonomy" id="2082293"/>
    <lineage>
        <taxon>Eukaryota</taxon>
        <taxon>Fungi</taxon>
        <taxon>Dikarya</taxon>
        <taxon>Ascomycota</taxon>
        <taxon>Pezizomycotina</taxon>
        <taxon>Leotiomycetes</taxon>
        <taxon>Helotiales</taxon>
        <taxon>Hyaloscyphaceae</taxon>
        <taxon>Hyaloscypha</taxon>
    </lineage>
</organism>
<dbReference type="PANTHER" id="PTHR24148:SF64">
    <property type="entry name" value="HETEROKARYON INCOMPATIBILITY DOMAIN-CONTAINING PROTEIN"/>
    <property type="match status" value="1"/>
</dbReference>
<evidence type="ECO:0000259" key="1">
    <source>
        <dbReference type="Pfam" id="PF06985"/>
    </source>
</evidence>
<evidence type="ECO:0000313" key="3">
    <source>
        <dbReference type="Proteomes" id="UP000235672"/>
    </source>
</evidence>